<feature type="compositionally biased region" description="Low complexity" evidence="5">
    <location>
        <begin position="355"/>
        <end position="367"/>
    </location>
</feature>
<evidence type="ECO:0000313" key="8">
    <source>
        <dbReference type="Proteomes" id="UP001215151"/>
    </source>
</evidence>
<keyword evidence="2 6" id="KW-0812">Transmembrane</keyword>
<name>A0AAD7TNT7_9APHY</name>
<feature type="compositionally biased region" description="Low complexity" evidence="5">
    <location>
        <begin position="104"/>
        <end position="118"/>
    </location>
</feature>
<feature type="region of interest" description="Disordered" evidence="5">
    <location>
        <begin position="57"/>
        <end position="158"/>
    </location>
</feature>
<feature type="compositionally biased region" description="Low complexity" evidence="5">
    <location>
        <begin position="131"/>
        <end position="158"/>
    </location>
</feature>
<organism evidence="7 8">
    <name type="scientific">Trametes cubensis</name>
    <dbReference type="NCBI Taxonomy" id="1111947"/>
    <lineage>
        <taxon>Eukaryota</taxon>
        <taxon>Fungi</taxon>
        <taxon>Dikarya</taxon>
        <taxon>Basidiomycota</taxon>
        <taxon>Agaricomycotina</taxon>
        <taxon>Agaricomycetes</taxon>
        <taxon>Polyporales</taxon>
        <taxon>Polyporaceae</taxon>
        <taxon>Trametes</taxon>
    </lineage>
</organism>
<keyword evidence="4 6" id="KW-0472">Membrane</keyword>
<protein>
    <recommendedName>
        <fullName evidence="9">Transmembrane protein</fullName>
    </recommendedName>
</protein>
<dbReference type="Proteomes" id="UP001215151">
    <property type="component" value="Unassembled WGS sequence"/>
</dbReference>
<dbReference type="PANTHER" id="PTHR15549:SF30">
    <property type="entry name" value="MID2 DOMAIN-CONTAINING PROTEIN"/>
    <property type="match status" value="1"/>
</dbReference>
<evidence type="ECO:0000313" key="7">
    <source>
        <dbReference type="EMBL" id="KAJ8473002.1"/>
    </source>
</evidence>
<feature type="compositionally biased region" description="Polar residues" evidence="5">
    <location>
        <begin position="67"/>
        <end position="93"/>
    </location>
</feature>
<keyword evidence="3 6" id="KW-1133">Transmembrane helix</keyword>
<feature type="region of interest" description="Disordered" evidence="5">
    <location>
        <begin position="307"/>
        <end position="338"/>
    </location>
</feature>
<evidence type="ECO:0000256" key="6">
    <source>
        <dbReference type="SAM" id="Phobius"/>
    </source>
</evidence>
<comment type="subcellular location">
    <subcellularLocation>
        <location evidence="1">Membrane</location>
        <topology evidence="1">Single-pass membrane protein</topology>
    </subcellularLocation>
</comment>
<evidence type="ECO:0000256" key="1">
    <source>
        <dbReference type="ARBA" id="ARBA00004167"/>
    </source>
</evidence>
<dbReference type="AlphaFoldDB" id="A0AAD7TNT7"/>
<proteinExistence type="predicted"/>
<dbReference type="PANTHER" id="PTHR15549">
    <property type="entry name" value="PAIRED IMMUNOGLOBULIN-LIKE TYPE 2 RECEPTOR"/>
    <property type="match status" value="1"/>
</dbReference>
<evidence type="ECO:0000256" key="5">
    <source>
        <dbReference type="SAM" id="MobiDB-lite"/>
    </source>
</evidence>
<evidence type="ECO:0008006" key="9">
    <source>
        <dbReference type="Google" id="ProtNLM"/>
    </source>
</evidence>
<dbReference type="EMBL" id="JAPEVG010000238">
    <property type="protein sequence ID" value="KAJ8473002.1"/>
    <property type="molecule type" value="Genomic_DNA"/>
</dbReference>
<gene>
    <name evidence="7" type="ORF">ONZ51_g8146</name>
</gene>
<sequence>MSLDYHTHLLRSASRPLSDVNLLRDALSLPFIGETTTEASAIVFSTIMSFTSVGTAVGSPPDDGSGPTATVRTTASAAGTSAPNSEPTGTTLAVITDTAGDNNPPGTWTPPATTTAAADDSDPGDQQNQWTSTTTDTSTPTSVDSTSSSSIPDTVTSETATTAISVTSSTLSSITSATVVAQSIMPSPTAAASKEDQHGISTTTIVEVVAICLACLCALILALLLWRVLRRRKRESMSFGDSGMCPPILTFPSRSFAIEIGSVAPADMAAPTDAEPHVQALPSTNYSVYGEDPRRRQMSLAIDTVDTGSDTLQSGYGKHDPSSYDTPTDETAETNSPMRMSSSTLSYIDALCPETAQPPAASSTPTTLPRYVPQSRPLPVPEGLDSPFASIYSVEERTSTAGASIPVGSVEGHAGDAYPRPMAVYGSVLGRSSLSLDNRASWVIYEEQPPPMYSQY</sequence>
<feature type="region of interest" description="Disordered" evidence="5">
    <location>
        <begin position="355"/>
        <end position="383"/>
    </location>
</feature>
<keyword evidence="8" id="KW-1185">Reference proteome</keyword>
<reference evidence="7" key="1">
    <citation type="submission" date="2022-11" db="EMBL/GenBank/DDBJ databases">
        <title>Genome Sequence of Cubamyces cubensis.</title>
        <authorList>
            <person name="Buettner E."/>
        </authorList>
    </citation>
    <scope>NUCLEOTIDE SEQUENCE</scope>
    <source>
        <strain evidence="7">MPL-01</strain>
    </source>
</reference>
<evidence type="ECO:0000256" key="2">
    <source>
        <dbReference type="ARBA" id="ARBA00022692"/>
    </source>
</evidence>
<dbReference type="GO" id="GO:0016020">
    <property type="term" value="C:membrane"/>
    <property type="evidence" value="ECO:0007669"/>
    <property type="project" value="UniProtKB-SubCell"/>
</dbReference>
<feature type="transmembrane region" description="Helical" evidence="6">
    <location>
        <begin position="208"/>
        <end position="229"/>
    </location>
</feature>
<accession>A0AAD7TNT7</accession>
<comment type="caution">
    <text evidence="7">The sequence shown here is derived from an EMBL/GenBank/DDBJ whole genome shotgun (WGS) entry which is preliminary data.</text>
</comment>
<evidence type="ECO:0000256" key="3">
    <source>
        <dbReference type="ARBA" id="ARBA00022989"/>
    </source>
</evidence>
<dbReference type="GO" id="GO:0071944">
    <property type="term" value="C:cell periphery"/>
    <property type="evidence" value="ECO:0007669"/>
    <property type="project" value="UniProtKB-ARBA"/>
</dbReference>
<evidence type="ECO:0000256" key="4">
    <source>
        <dbReference type="ARBA" id="ARBA00023136"/>
    </source>
</evidence>
<dbReference type="InterPro" id="IPR051694">
    <property type="entry name" value="Immunoregulatory_rcpt-like"/>
</dbReference>